<dbReference type="STRING" id="1073328.SAMN05216294_1558"/>
<dbReference type="OrthoDB" id="2168082at2"/>
<dbReference type="AlphaFoldDB" id="A0A1H2QFN2"/>
<dbReference type="Proteomes" id="UP000199592">
    <property type="component" value="Unassembled WGS sequence"/>
</dbReference>
<evidence type="ECO:0000259" key="2">
    <source>
        <dbReference type="PROSITE" id="PS50110"/>
    </source>
</evidence>
<name>A0A1H2QFN2_9FLAO</name>
<dbReference type="PROSITE" id="PS50110">
    <property type="entry name" value="RESPONSE_REGULATORY"/>
    <property type="match status" value="1"/>
</dbReference>
<sequence length="227" mass="26047">MIRAVALDDEALALDVIQAYCGQIDDVDLVQIFTEQGKAIRYLNKFDVDLLFLDIRMPEINGIDLYKSLKNKTKVIFTTAYDHYAVEGFNVDAIDYLLKPFSFPRFEKAVNKARTQINLELSSANEKTHFTIRADFKLYHVAFEDVLIIEALDDYVQIHLIDGTKIVARTTMKAILEKLPQPQFLRSHRSYIIALKKITSVYKDTAKIADFTVPMSKSYKADILKNL</sequence>
<dbReference type="GO" id="GO:0003677">
    <property type="term" value="F:DNA binding"/>
    <property type="evidence" value="ECO:0007669"/>
    <property type="project" value="InterPro"/>
</dbReference>
<dbReference type="EMBL" id="FNMY01000001">
    <property type="protein sequence ID" value="SDW06031.1"/>
    <property type="molecule type" value="Genomic_DNA"/>
</dbReference>
<organism evidence="4 5">
    <name type="scientific">Flagellimonas zhangzhouensis</name>
    <dbReference type="NCBI Taxonomy" id="1073328"/>
    <lineage>
        <taxon>Bacteria</taxon>
        <taxon>Pseudomonadati</taxon>
        <taxon>Bacteroidota</taxon>
        <taxon>Flavobacteriia</taxon>
        <taxon>Flavobacteriales</taxon>
        <taxon>Flavobacteriaceae</taxon>
        <taxon>Flagellimonas</taxon>
    </lineage>
</organism>
<evidence type="ECO:0000313" key="5">
    <source>
        <dbReference type="Proteomes" id="UP000199592"/>
    </source>
</evidence>
<evidence type="ECO:0000256" key="1">
    <source>
        <dbReference type="PROSITE-ProRule" id="PRU00169"/>
    </source>
</evidence>
<feature type="domain" description="HTH LytTR-type" evidence="3">
    <location>
        <begin position="130"/>
        <end position="227"/>
    </location>
</feature>
<dbReference type="InterPro" id="IPR007492">
    <property type="entry name" value="LytTR_DNA-bd_dom"/>
</dbReference>
<evidence type="ECO:0000313" key="4">
    <source>
        <dbReference type="EMBL" id="SDW06031.1"/>
    </source>
</evidence>
<proteinExistence type="predicted"/>
<dbReference type="InterPro" id="IPR001789">
    <property type="entry name" value="Sig_transdc_resp-reg_receiver"/>
</dbReference>
<keyword evidence="1" id="KW-0597">Phosphoprotein</keyword>
<reference evidence="5" key="1">
    <citation type="submission" date="2016-10" db="EMBL/GenBank/DDBJ databases">
        <authorList>
            <person name="Varghese N."/>
            <person name="Submissions S."/>
        </authorList>
    </citation>
    <scope>NUCLEOTIDE SEQUENCE [LARGE SCALE GENOMIC DNA]</scope>
    <source>
        <strain evidence="5">DSM 25030</strain>
    </source>
</reference>
<dbReference type="InterPro" id="IPR011006">
    <property type="entry name" value="CheY-like_superfamily"/>
</dbReference>
<dbReference type="SMART" id="SM00448">
    <property type="entry name" value="REC"/>
    <property type="match status" value="1"/>
</dbReference>
<accession>A0A1H2QFN2</accession>
<feature type="modified residue" description="4-aspartylphosphate" evidence="1">
    <location>
        <position position="54"/>
    </location>
</feature>
<dbReference type="SMART" id="SM00850">
    <property type="entry name" value="LytTR"/>
    <property type="match status" value="1"/>
</dbReference>
<dbReference type="GO" id="GO:0000156">
    <property type="term" value="F:phosphorelay response regulator activity"/>
    <property type="evidence" value="ECO:0007669"/>
    <property type="project" value="InterPro"/>
</dbReference>
<evidence type="ECO:0000259" key="3">
    <source>
        <dbReference type="PROSITE" id="PS50930"/>
    </source>
</evidence>
<dbReference type="Pfam" id="PF04397">
    <property type="entry name" value="LytTR"/>
    <property type="match status" value="1"/>
</dbReference>
<dbReference type="SUPFAM" id="SSF52172">
    <property type="entry name" value="CheY-like"/>
    <property type="match status" value="1"/>
</dbReference>
<gene>
    <name evidence="4" type="ORF">SAMN04487892_0209</name>
</gene>
<dbReference type="InterPro" id="IPR046947">
    <property type="entry name" value="LytR-like"/>
</dbReference>
<keyword evidence="5" id="KW-1185">Reference proteome</keyword>
<dbReference type="PANTHER" id="PTHR37299">
    <property type="entry name" value="TRANSCRIPTIONAL REGULATOR-RELATED"/>
    <property type="match status" value="1"/>
</dbReference>
<dbReference type="Pfam" id="PF00072">
    <property type="entry name" value="Response_reg"/>
    <property type="match status" value="1"/>
</dbReference>
<feature type="domain" description="Response regulatory" evidence="2">
    <location>
        <begin position="3"/>
        <end position="114"/>
    </location>
</feature>
<protein>
    <submittedName>
        <fullName evidence="4">Two component transcriptional regulator, LytTR family</fullName>
    </submittedName>
</protein>
<dbReference type="Gene3D" id="3.40.50.2300">
    <property type="match status" value="1"/>
</dbReference>
<dbReference type="PROSITE" id="PS50930">
    <property type="entry name" value="HTH_LYTTR"/>
    <property type="match status" value="1"/>
</dbReference>
<dbReference type="Gene3D" id="2.40.50.1020">
    <property type="entry name" value="LytTr DNA-binding domain"/>
    <property type="match status" value="1"/>
</dbReference>
<dbReference type="RefSeq" id="WP_090293939.1">
    <property type="nucleotide sequence ID" value="NZ_FNKI01000002.1"/>
</dbReference>
<dbReference type="PANTHER" id="PTHR37299:SF1">
    <property type="entry name" value="STAGE 0 SPORULATION PROTEIN A HOMOLOG"/>
    <property type="match status" value="1"/>
</dbReference>